<dbReference type="Proteomes" id="UP001589628">
    <property type="component" value="Unassembled WGS sequence"/>
</dbReference>
<dbReference type="InterPro" id="IPR016181">
    <property type="entry name" value="Acyl_CoA_acyltransferase"/>
</dbReference>
<keyword evidence="3" id="KW-1185">Reference proteome</keyword>
<evidence type="ECO:0000313" key="2">
    <source>
        <dbReference type="EMBL" id="MFB9886922.1"/>
    </source>
</evidence>
<dbReference type="InterPro" id="IPR000182">
    <property type="entry name" value="GNAT_dom"/>
</dbReference>
<gene>
    <name evidence="2" type="ORF">ACFFLH_10895</name>
</gene>
<evidence type="ECO:0000313" key="3">
    <source>
        <dbReference type="Proteomes" id="UP001589628"/>
    </source>
</evidence>
<keyword evidence="2" id="KW-0012">Acyltransferase</keyword>
<reference evidence="2 3" key="1">
    <citation type="submission" date="2024-09" db="EMBL/GenBank/DDBJ databases">
        <authorList>
            <person name="Sun Q."/>
            <person name="Mori K."/>
        </authorList>
    </citation>
    <scope>NUCLEOTIDE SEQUENCE [LARGE SCALE GENOMIC DNA]</scope>
    <source>
        <strain evidence="2 3">ATCC 51285</strain>
    </source>
</reference>
<dbReference type="PROSITE" id="PS51186">
    <property type="entry name" value="GNAT"/>
    <property type="match status" value="1"/>
</dbReference>
<proteinExistence type="predicted"/>
<dbReference type="SUPFAM" id="SSF55729">
    <property type="entry name" value="Acyl-CoA N-acyltransferases (Nat)"/>
    <property type="match status" value="1"/>
</dbReference>
<keyword evidence="2" id="KW-0808">Transferase</keyword>
<protein>
    <submittedName>
        <fullName evidence="2">GNAT family N-acetyltransferase</fullName>
        <ecNumber evidence="2">2.3.1.-</ecNumber>
    </submittedName>
</protein>
<dbReference type="RefSeq" id="WP_027312251.1">
    <property type="nucleotide sequence ID" value="NZ_JBHLZN010000003.1"/>
</dbReference>
<evidence type="ECO:0000259" key="1">
    <source>
        <dbReference type="PROSITE" id="PS51186"/>
    </source>
</evidence>
<dbReference type="Pfam" id="PF13508">
    <property type="entry name" value="Acetyltransf_7"/>
    <property type="match status" value="1"/>
</dbReference>
<dbReference type="EC" id="2.3.1.-" evidence="2"/>
<comment type="caution">
    <text evidence="2">The sequence shown here is derived from an EMBL/GenBank/DDBJ whole genome shotgun (WGS) entry which is preliminary data.</text>
</comment>
<sequence>MKIRKASNNDGQFILELIVRNSKDHFSPIWVIPEYQKPLIEQMQRTINAGACPMPDGVYPSSIHVLVIEERSVGFLWLLHRSEGVAEIYIMAIAPEHRRKGYAESLINNTLSTLEKGSTATSRVKRKSRAMKDLLRKLGFQAKFALPFKVQHFFRAIS</sequence>
<feature type="domain" description="N-acetyltransferase" evidence="1">
    <location>
        <begin position="1"/>
        <end position="158"/>
    </location>
</feature>
<organism evidence="2 3">
    <name type="scientific">Balneatrix alpica</name>
    <dbReference type="NCBI Taxonomy" id="75684"/>
    <lineage>
        <taxon>Bacteria</taxon>
        <taxon>Pseudomonadati</taxon>
        <taxon>Pseudomonadota</taxon>
        <taxon>Gammaproteobacteria</taxon>
        <taxon>Oceanospirillales</taxon>
        <taxon>Balneatrichaceae</taxon>
        <taxon>Balneatrix</taxon>
    </lineage>
</organism>
<dbReference type="Gene3D" id="3.40.630.30">
    <property type="match status" value="1"/>
</dbReference>
<dbReference type="CDD" id="cd04301">
    <property type="entry name" value="NAT_SF"/>
    <property type="match status" value="1"/>
</dbReference>
<dbReference type="GO" id="GO:0016746">
    <property type="term" value="F:acyltransferase activity"/>
    <property type="evidence" value="ECO:0007669"/>
    <property type="project" value="UniProtKB-KW"/>
</dbReference>
<accession>A0ABV5ZCB3</accession>
<name>A0ABV5ZCB3_9GAMM</name>
<dbReference type="EMBL" id="JBHLZN010000003">
    <property type="protein sequence ID" value="MFB9886922.1"/>
    <property type="molecule type" value="Genomic_DNA"/>
</dbReference>